<protein>
    <submittedName>
        <fullName evidence="3">Uncharacterized protein</fullName>
    </submittedName>
</protein>
<feature type="transmembrane region" description="Helical" evidence="2">
    <location>
        <begin position="45"/>
        <end position="62"/>
    </location>
</feature>
<evidence type="ECO:0000313" key="4">
    <source>
        <dbReference type="Proteomes" id="UP000468638"/>
    </source>
</evidence>
<keyword evidence="2" id="KW-0472">Membrane</keyword>
<comment type="caution">
    <text evidence="3">The sequence shown here is derived from an EMBL/GenBank/DDBJ whole genome shotgun (WGS) entry which is preliminary data.</text>
</comment>
<evidence type="ECO:0000256" key="2">
    <source>
        <dbReference type="SAM" id="Phobius"/>
    </source>
</evidence>
<dbReference type="RefSeq" id="WP_160910140.1">
    <property type="nucleotide sequence ID" value="NZ_WMEQ01000019.1"/>
</dbReference>
<dbReference type="EMBL" id="WMEQ01000019">
    <property type="protein sequence ID" value="MYL35596.1"/>
    <property type="molecule type" value="Genomic_DNA"/>
</dbReference>
<feature type="region of interest" description="Disordered" evidence="1">
    <location>
        <begin position="82"/>
        <end position="103"/>
    </location>
</feature>
<organism evidence="3 4">
    <name type="scientific">Pontibacillus yanchengensis</name>
    <dbReference type="NCBI Taxonomy" id="462910"/>
    <lineage>
        <taxon>Bacteria</taxon>
        <taxon>Bacillati</taxon>
        <taxon>Bacillota</taxon>
        <taxon>Bacilli</taxon>
        <taxon>Bacillales</taxon>
        <taxon>Bacillaceae</taxon>
        <taxon>Pontibacillus</taxon>
    </lineage>
</organism>
<proteinExistence type="predicted"/>
<reference evidence="3 4" key="1">
    <citation type="submission" date="2019-11" db="EMBL/GenBank/DDBJ databases">
        <title>Genome sequences of 17 halophilic strains isolated from different environments.</title>
        <authorList>
            <person name="Furrow R.E."/>
        </authorList>
    </citation>
    <scope>NUCLEOTIDE SEQUENCE [LARGE SCALE GENOMIC DNA]</scope>
    <source>
        <strain evidence="3 4">22514_16_FS</strain>
    </source>
</reference>
<keyword evidence="2" id="KW-1133">Transmembrane helix</keyword>
<dbReference type="AlphaFoldDB" id="A0A6I5A5G1"/>
<dbReference type="OrthoDB" id="2351941at2"/>
<accession>A0A6I5A5G1</accession>
<gene>
    <name evidence="3" type="ORF">GLW05_18625</name>
</gene>
<name>A0A6I5A5G1_9BACI</name>
<dbReference type="Proteomes" id="UP000468638">
    <property type="component" value="Unassembled WGS sequence"/>
</dbReference>
<sequence length="122" mass="14020">MLHLGVFDFFGGTIPEKYDNPPRSVTNEWAGLIGANKDHIYTGEYWMLLWTLLAFMLTIFAMKGVEEVQHNKVGFSLMKLKPDSNEEDQDYNTPSATDGQGRFEFKHPHPFNQKLGCVMFPF</sequence>
<evidence type="ECO:0000313" key="3">
    <source>
        <dbReference type="EMBL" id="MYL35596.1"/>
    </source>
</evidence>
<keyword evidence="2" id="KW-0812">Transmembrane</keyword>
<evidence type="ECO:0000256" key="1">
    <source>
        <dbReference type="SAM" id="MobiDB-lite"/>
    </source>
</evidence>